<dbReference type="AlphaFoldDB" id="A0AAD8XSX7"/>
<evidence type="ECO:0000313" key="2">
    <source>
        <dbReference type="EMBL" id="KAK1732890.1"/>
    </source>
</evidence>
<organism evidence="2 3">
    <name type="scientific">Skeletonema marinoi</name>
    <dbReference type="NCBI Taxonomy" id="267567"/>
    <lineage>
        <taxon>Eukaryota</taxon>
        <taxon>Sar</taxon>
        <taxon>Stramenopiles</taxon>
        <taxon>Ochrophyta</taxon>
        <taxon>Bacillariophyta</taxon>
        <taxon>Coscinodiscophyceae</taxon>
        <taxon>Thalassiosirophycidae</taxon>
        <taxon>Thalassiosirales</taxon>
        <taxon>Skeletonemataceae</taxon>
        <taxon>Skeletonema</taxon>
        <taxon>Skeletonema marinoi-dohrnii complex</taxon>
    </lineage>
</organism>
<evidence type="ECO:0000256" key="1">
    <source>
        <dbReference type="SAM" id="MobiDB-lite"/>
    </source>
</evidence>
<comment type="caution">
    <text evidence="2">The sequence shown here is derived from an EMBL/GenBank/DDBJ whole genome shotgun (WGS) entry which is preliminary data.</text>
</comment>
<feature type="compositionally biased region" description="Acidic residues" evidence="1">
    <location>
        <begin position="61"/>
        <end position="82"/>
    </location>
</feature>
<dbReference type="EMBL" id="JATAAI010000056">
    <property type="protein sequence ID" value="KAK1732890.1"/>
    <property type="molecule type" value="Genomic_DNA"/>
</dbReference>
<evidence type="ECO:0000313" key="3">
    <source>
        <dbReference type="Proteomes" id="UP001224775"/>
    </source>
</evidence>
<proteinExistence type="predicted"/>
<dbReference type="Proteomes" id="UP001224775">
    <property type="component" value="Unassembled WGS sequence"/>
</dbReference>
<sequence length="849" mass="90716">MRTIGTVPSTCNSVNDDIAGGRKTLETATAGTTEGGVLVNVNASGDAIVFADEMGSVPSLESEDSEDSDYESEEESDEEEEDVEFDEFLAERRRILGDARALKSLAVAFLHPEAPVNTSDGAAFGRNYFNRASAPEVEDDEFADERAEVLAEAAALKQLAVDYLHPEVGVTNTDGAAFGRNYFNRASAPDVEDIELADERAEVLAEAAALKKLAVDYLHPEVGVTSVDGAAFGRNYFNRASAPDTEDDEFADERAEVLAEAAALKQLAVDYLHPEVGVTNTDGAAFGRNYFNRASAPDVEDIELADERAEVLAEAAALKKLATDFLHPEVGVTSTDGAAFGRNYFNRASAPDVEDIELADERAEVLAEAAALKKLAIDYLHPEVGVTSVDGAAFGRNYFNRASAPDTEDDEFADERAEVLAEAAALKQLAVDYLHPEVGVTSTDGAAFGRNYFNRASASDTEDDEFADERAEVLAEAAALKQLAVDYLHPEVGVTSTDGAAFGRNYFKRASAPDVEDIELADERAAVLAEADALKKLAVDYLHPEVGVTSTDGACFGRNYFNRASAPDTEDDEFADERAEVLAEAAALKKLAADYLHPEVGVTSTDGAAFGRNFFNRASAPDTEDDEFADERAEVLAEAAALKKLAVDYLHPEVGVTSVDGAAFGRNYFNRASAPEVEDIELANERAAVLAEVDSLKKLAVDYLHPEVGVTSVDGACFGRNYFSRASAPDVEDVELANERAAVLAEVASLKKLAVDYLHPEVGVTSTDGACFGRNYFNRASAPETEVVEAKHEESSTDTSSLQALAARVKGANLPSTKSSKLDMDNVVSNAAKKSASSVNLFGLSEEVM</sequence>
<feature type="region of interest" description="Disordered" evidence="1">
    <location>
        <begin position="55"/>
        <end position="82"/>
    </location>
</feature>
<gene>
    <name evidence="2" type="ORF">QTG54_016428</name>
</gene>
<protein>
    <submittedName>
        <fullName evidence="2">Uncharacterized protein</fullName>
    </submittedName>
</protein>
<keyword evidence="3" id="KW-1185">Reference proteome</keyword>
<reference evidence="2" key="1">
    <citation type="submission" date="2023-06" db="EMBL/GenBank/DDBJ databases">
        <title>Survivors Of The Sea: Transcriptome response of Skeletonema marinoi to long-term dormancy.</title>
        <authorList>
            <person name="Pinder M.I.M."/>
            <person name="Kourtchenko O."/>
            <person name="Robertson E.K."/>
            <person name="Larsson T."/>
            <person name="Maumus F."/>
            <person name="Osuna-Cruz C.M."/>
            <person name="Vancaester E."/>
            <person name="Stenow R."/>
            <person name="Vandepoele K."/>
            <person name="Ploug H."/>
            <person name="Bruchert V."/>
            <person name="Godhe A."/>
            <person name="Topel M."/>
        </authorList>
    </citation>
    <scope>NUCLEOTIDE SEQUENCE</scope>
    <source>
        <strain evidence="2">R05AC</strain>
    </source>
</reference>
<accession>A0AAD8XSX7</accession>
<name>A0AAD8XSX7_9STRA</name>